<dbReference type="PANTHER" id="PTHR46796">
    <property type="entry name" value="HTH-TYPE TRANSCRIPTIONAL ACTIVATOR RHAS-RELATED"/>
    <property type="match status" value="1"/>
</dbReference>
<evidence type="ECO:0000313" key="6">
    <source>
        <dbReference type="Proteomes" id="UP000315751"/>
    </source>
</evidence>
<evidence type="ECO:0000313" key="5">
    <source>
        <dbReference type="EMBL" id="TWB44405.1"/>
    </source>
</evidence>
<dbReference type="SMART" id="SM00342">
    <property type="entry name" value="HTH_ARAC"/>
    <property type="match status" value="1"/>
</dbReference>
<feature type="domain" description="HTH araC/xylS-type" evidence="4">
    <location>
        <begin position="67"/>
        <end position="165"/>
    </location>
</feature>
<keyword evidence="2" id="KW-0238">DNA-binding</keyword>
<dbReference type="Pfam" id="PF12833">
    <property type="entry name" value="HTH_18"/>
    <property type="match status" value="1"/>
</dbReference>
<dbReference type="InterPro" id="IPR009057">
    <property type="entry name" value="Homeodomain-like_sf"/>
</dbReference>
<keyword evidence="1" id="KW-0805">Transcription regulation</keyword>
<evidence type="ECO:0000259" key="4">
    <source>
        <dbReference type="PROSITE" id="PS01124"/>
    </source>
</evidence>
<comment type="caution">
    <text evidence="5">The sequence shown here is derived from an EMBL/GenBank/DDBJ whole genome shotgun (WGS) entry which is preliminary data.</text>
</comment>
<dbReference type="SUPFAM" id="SSF46689">
    <property type="entry name" value="Homeodomain-like"/>
    <property type="match status" value="2"/>
</dbReference>
<sequence length="185" mass="20517">MLTIAPVPDAVTRRRDEIAVLLRDALTLLDNDSHAAASCLQKAAELLRDKAAEAPPAAGGLAPWQVRRVHAYIQEHLTTPIRIRDVALPVRLSTSYFSRAFRITFGVPFTQYVIHQRMEQAKRLMTSTTEPLSHIALSCGLADQAHLTRLFRQTMGVTPAAWRRRVQDFPDVVADAQAVSEPQAA</sequence>
<evidence type="ECO:0000256" key="3">
    <source>
        <dbReference type="ARBA" id="ARBA00023163"/>
    </source>
</evidence>
<evidence type="ECO:0000256" key="2">
    <source>
        <dbReference type="ARBA" id="ARBA00023125"/>
    </source>
</evidence>
<proteinExistence type="predicted"/>
<keyword evidence="6" id="KW-1185">Reference proteome</keyword>
<dbReference type="InterPro" id="IPR018060">
    <property type="entry name" value="HTH_AraC"/>
</dbReference>
<dbReference type="AlphaFoldDB" id="A0A560HDD2"/>
<dbReference type="GO" id="GO:0043565">
    <property type="term" value="F:sequence-specific DNA binding"/>
    <property type="evidence" value="ECO:0007669"/>
    <property type="project" value="InterPro"/>
</dbReference>
<dbReference type="GO" id="GO:0003700">
    <property type="term" value="F:DNA-binding transcription factor activity"/>
    <property type="evidence" value="ECO:0007669"/>
    <property type="project" value="InterPro"/>
</dbReference>
<dbReference type="PANTHER" id="PTHR46796:SF6">
    <property type="entry name" value="ARAC SUBFAMILY"/>
    <property type="match status" value="1"/>
</dbReference>
<dbReference type="PROSITE" id="PS01124">
    <property type="entry name" value="HTH_ARAC_FAMILY_2"/>
    <property type="match status" value="1"/>
</dbReference>
<accession>A0A560HDD2</accession>
<dbReference type="Proteomes" id="UP000315751">
    <property type="component" value="Unassembled WGS sequence"/>
</dbReference>
<reference evidence="5 6" key="1">
    <citation type="submission" date="2019-06" db="EMBL/GenBank/DDBJ databases">
        <title>Genomic Encyclopedia of Type Strains, Phase IV (KMG-V): Genome sequencing to study the core and pangenomes of soil and plant-associated prokaryotes.</title>
        <authorList>
            <person name="Whitman W."/>
        </authorList>
    </citation>
    <scope>NUCLEOTIDE SEQUENCE [LARGE SCALE GENOMIC DNA]</scope>
    <source>
        <strain evidence="5 6">BR 11622</strain>
    </source>
</reference>
<dbReference type="EMBL" id="VITR01000003">
    <property type="protein sequence ID" value="TWB44405.1"/>
    <property type="molecule type" value="Genomic_DNA"/>
</dbReference>
<dbReference type="InterPro" id="IPR050204">
    <property type="entry name" value="AraC_XylS_family_regulators"/>
</dbReference>
<protein>
    <submittedName>
        <fullName evidence="5">AraC family transcriptional regulator</fullName>
    </submittedName>
</protein>
<keyword evidence="3" id="KW-0804">Transcription</keyword>
<dbReference type="OrthoDB" id="9806208at2"/>
<name>A0A560HDD2_9PROT</name>
<organism evidence="5 6">
    <name type="scientific">Nitrospirillum amazonense</name>
    <dbReference type="NCBI Taxonomy" id="28077"/>
    <lineage>
        <taxon>Bacteria</taxon>
        <taxon>Pseudomonadati</taxon>
        <taxon>Pseudomonadota</taxon>
        <taxon>Alphaproteobacteria</taxon>
        <taxon>Rhodospirillales</taxon>
        <taxon>Azospirillaceae</taxon>
        <taxon>Nitrospirillum</taxon>
    </lineage>
</organism>
<gene>
    <name evidence="5" type="ORF">FBZ90_103312</name>
</gene>
<dbReference type="Gene3D" id="1.10.10.60">
    <property type="entry name" value="Homeodomain-like"/>
    <property type="match status" value="2"/>
</dbReference>
<dbReference type="RefSeq" id="WP_145730211.1">
    <property type="nucleotide sequence ID" value="NZ_VITR01000003.1"/>
</dbReference>
<evidence type="ECO:0000256" key="1">
    <source>
        <dbReference type="ARBA" id="ARBA00023015"/>
    </source>
</evidence>